<dbReference type="Pfam" id="PF01121">
    <property type="entry name" value="CoaE"/>
    <property type="match status" value="1"/>
</dbReference>
<dbReference type="NCBIfam" id="TIGR00152">
    <property type="entry name" value="dephospho-CoA kinase"/>
    <property type="match status" value="1"/>
</dbReference>
<dbReference type="GO" id="GO:0005524">
    <property type="term" value="F:ATP binding"/>
    <property type="evidence" value="ECO:0007669"/>
    <property type="project" value="UniProtKB-KW"/>
</dbReference>
<evidence type="ECO:0000313" key="3">
    <source>
        <dbReference type="EMBL" id="VAX11988.1"/>
    </source>
</evidence>
<organism evidence="3">
    <name type="scientific">hydrothermal vent metagenome</name>
    <dbReference type="NCBI Taxonomy" id="652676"/>
    <lineage>
        <taxon>unclassified sequences</taxon>
        <taxon>metagenomes</taxon>
        <taxon>ecological metagenomes</taxon>
    </lineage>
</organism>
<dbReference type="InterPro" id="IPR001977">
    <property type="entry name" value="Depp_CoAkinase"/>
</dbReference>
<protein>
    <submittedName>
        <fullName evidence="3">Dephospho-CoA kinase</fullName>
        <ecNumber evidence="3">2.7.1.24</ecNumber>
    </submittedName>
</protein>
<dbReference type="PANTHER" id="PTHR10695">
    <property type="entry name" value="DEPHOSPHO-COA KINASE-RELATED"/>
    <property type="match status" value="1"/>
</dbReference>
<dbReference type="EMBL" id="UOFZ01000006">
    <property type="protein sequence ID" value="VAX11988.1"/>
    <property type="molecule type" value="Genomic_DNA"/>
</dbReference>
<dbReference type="InterPro" id="IPR027417">
    <property type="entry name" value="P-loop_NTPase"/>
</dbReference>
<keyword evidence="3" id="KW-0808">Transferase</keyword>
<name>A0A3B1BKL3_9ZZZZ</name>
<sequence>MDHQLTNNNILAIGLTGGIGSGKTQVSDHFAKLGAQVIDTDVIARELVVPTQPALTEIATAFGQDILTPQGRLDRGALRRLIFDQSDKRRQLENILHPRIRTEVRNRLHQLGSPWCIIVIPLLQESAQQDLVQRILLVDAPTELQLSRTMLRDNVAADEVMKIIASQASRQSRLKLADDVIVNEGSLEQLWQQVEQMYQFYNQLADGCQNH</sequence>
<keyword evidence="2" id="KW-0067">ATP-binding</keyword>
<dbReference type="CDD" id="cd02022">
    <property type="entry name" value="DPCK"/>
    <property type="match status" value="1"/>
</dbReference>
<dbReference type="Gene3D" id="3.40.50.300">
    <property type="entry name" value="P-loop containing nucleotide triphosphate hydrolases"/>
    <property type="match status" value="1"/>
</dbReference>
<proteinExistence type="inferred from homology"/>
<dbReference type="EC" id="2.7.1.24" evidence="3"/>
<dbReference type="HAMAP" id="MF_00376">
    <property type="entry name" value="Dephospho_CoA_kinase"/>
    <property type="match status" value="1"/>
</dbReference>
<dbReference type="GO" id="GO:0004140">
    <property type="term" value="F:dephospho-CoA kinase activity"/>
    <property type="evidence" value="ECO:0007669"/>
    <property type="project" value="UniProtKB-EC"/>
</dbReference>
<reference evidence="3" key="1">
    <citation type="submission" date="2018-06" db="EMBL/GenBank/DDBJ databases">
        <authorList>
            <person name="Zhirakovskaya E."/>
        </authorList>
    </citation>
    <scope>NUCLEOTIDE SEQUENCE</scope>
</reference>
<keyword evidence="3" id="KW-0418">Kinase</keyword>
<dbReference type="PANTHER" id="PTHR10695:SF46">
    <property type="entry name" value="BIFUNCTIONAL COENZYME A SYNTHASE-RELATED"/>
    <property type="match status" value="1"/>
</dbReference>
<dbReference type="GO" id="GO:0015937">
    <property type="term" value="P:coenzyme A biosynthetic process"/>
    <property type="evidence" value="ECO:0007669"/>
    <property type="project" value="InterPro"/>
</dbReference>
<gene>
    <name evidence="3" type="ORF">MNBD_GAMMA24-2513</name>
</gene>
<accession>A0A3B1BKL3</accession>
<evidence type="ECO:0000256" key="2">
    <source>
        <dbReference type="ARBA" id="ARBA00022840"/>
    </source>
</evidence>
<evidence type="ECO:0000256" key="1">
    <source>
        <dbReference type="ARBA" id="ARBA00022741"/>
    </source>
</evidence>
<keyword evidence="1" id="KW-0547">Nucleotide-binding</keyword>
<dbReference type="PROSITE" id="PS51219">
    <property type="entry name" value="DPCK"/>
    <property type="match status" value="1"/>
</dbReference>
<dbReference type="AlphaFoldDB" id="A0A3B1BKL3"/>
<dbReference type="SUPFAM" id="SSF52540">
    <property type="entry name" value="P-loop containing nucleoside triphosphate hydrolases"/>
    <property type="match status" value="1"/>
</dbReference>